<keyword evidence="3" id="KW-1185">Reference proteome</keyword>
<evidence type="ECO:0000313" key="2">
    <source>
        <dbReference type="EMBL" id="CAH1412814.1"/>
    </source>
</evidence>
<evidence type="ECO:0000256" key="1">
    <source>
        <dbReference type="SAM" id="MobiDB-lite"/>
    </source>
</evidence>
<feature type="compositionally biased region" description="Basic and acidic residues" evidence="1">
    <location>
        <begin position="23"/>
        <end position="41"/>
    </location>
</feature>
<dbReference type="AlphaFoldDB" id="A0AAU9LI89"/>
<dbReference type="Proteomes" id="UP001157418">
    <property type="component" value="Unassembled WGS sequence"/>
</dbReference>
<dbReference type="EMBL" id="CAKMRJ010000001">
    <property type="protein sequence ID" value="CAH1412814.1"/>
    <property type="molecule type" value="Genomic_DNA"/>
</dbReference>
<feature type="compositionally biased region" description="Basic and acidic residues" evidence="1">
    <location>
        <begin position="112"/>
        <end position="121"/>
    </location>
</feature>
<reference evidence="2 3" key="1">
    <citation type="submission" date="2022-01" db="EMBL/GenBank/DDBJ databases">
        <authorList>
            <person name="Xiong W."/>
            <person name="Schranz E."/>
        </authorList>
    </citation>
    <scope>NUCLEOTIDE SEQUENCE [LARGE SCALE GENOMIC DNA]</scope>
</reference>
<evidence type="ECO:0000313" key="3">
    <source>
        <dbReference type="Proteomes" id="UP001157418"/>
    </source>
</evidence>
<feature type="compositionally biased region" description="Low complexity" evidence="1">
    <location>
        <begin position="98"/>
        <end position="111"/>
    </location>
</feature>
<comment type="caution">
    <text evidence="2">The sequence shown here is derived from an EMBL/GenBank/DDBJ whole genome shotgun (WGS) entry which is preliminary data.</text>
</comment>
<accession>A0AAU9LI89</accession>
<protein>
    <submittedName>
        <fullName evidence="2">Uncharacterized protein</fullName>
    </submittedName>
</protein>
<gene>
    <name evidence="2" type="ORF">LVIROSA_LOCUS804</name>
</gene>
<organism evidence="2 3">
    <name type="scientific">Lactuca virosa</name>
    <dbReference type="NCBI Taxonomy" id="75947"/>
    <lineage>
        <taxon>Eukaryota</taxon>
        <taxon>Viridiplantae</taxon>
        <taxon>Streptophyta</taxon>
        <taxon>Embryophyta</taxon>
        <taxon>Tracheophyta</taxon>
        <taxon>Spermatophyta</taxon>
        <taxon>Magnoliopsida</taxon>
        <taxon>eudicotyledons</taxon>
        <taxon>Gunneridae</taxon>
        <taxon>Pentapetalae</taxon>
        <taxon>asterids</taxon>
        <taxon>campanulids</taxon>
        <taxon>Asterales</taxon>
        <taxon>Asteraceae</taxon>
        <taxon>Cichorioideae</taxon>
        <taxon>Cichorieae</taxon>
        <taxon>Lactucinae</taxon>
        <taxon>Lactuca</taxon>
    </lineage>
</organism>
<proteinExistence type="predicted"/>
<feature type="region of interest" description="Disordered" evidence="1">
    <location>
        <begin position="98"/>
        <end position="121"/>
    </location>
</feature>
<name>A0AAU9LI89_9ASTR</name>
<feature type="region of interest" description="Disordered" evidence="1">
    <location>
        <begin position="13"/>
        <end position="55"/>
    </location>
</feature>
<sequence>MESVLSKLNEVLDVTRSLATRQQGRDKEGEQEANEDTHEANEDAAPVNNEIPEANLRNPYETGKMAKSNVAKVVLGKQTLKQKSKNLKEVTFFRKGNVSSGSGKGKVNIISEHGDDLNPKLSKSELEEQMKRDKQLDELIALKEKIEVEEAA</sequence>